<comment type="caution">
    <text evidence="3">The sequence shown here is derived from an EMBL/GenBank/DDBJ whole genome shotgun (WGS) entry which is preliminary data.</text>
</comment>
<keyword evidence="1" id="KW-0732">Signal</keyword>
<feature type="domain" description="Septum formation-related" evidence="2">
    <location>
        <begin position="35"/>
        <end position="141"/>
    </location>
</feature>
<evidence type="ECO:0000313" key="4">
    <source>
        <dbReference type="Proteomes" id="UP000826651"/>
    </source>
</evidence>
<feature type="signal peptide" evidence="1">
    <location>
        <begin position="1"/>
        <end position="26"/>
    </location>
</feature>
<organism evidence="3 4">
    <name type="scientific">Occultella gossypii</name>
    <dbReference type="NCBI Taxonomy" id="2800820"/>
    <lineage>
        <taxon>Bacteria</taxon>
        <taxon>Bacillati</taxon>
        <taxon>Actinomycetota</taxon>
        <taxon>Actinomycetes</taxon>
        <taxon>Micrococcales</taxon>
        <taxon>Ruaniaceae</taxon>
        <taxon>Occultella</taxon>
    </lineage>
</organism>
<protein>
    <submittedName>
        <fullName evidence="3">Septum formation family protein</fullName>
    </submittedName>
</protein>
<dbReference type="InterPro" id="IPR026004">
    <property type="entry name" value="Septum_form"/>
</dbReference>
<dbReference type="RefSeq" id="WP_223407284.1">
    <property type="nucleotide sequence ID" value="NZ_JAGSHT010000013.1"/>
</dbReference>
<name>A0ABS7SCP4_9MICO</name>
<feature type="chain" id="PRO_5047252632" evidence="1">
    <location>
        <begin position="27"/>
        <end position="147"/>
    </location>
</feature>
<dbReference type="Pfam" id="PF13845">
    <property type="entry name" value="Septum_form"/>
    <property type="match status" value="1"/>
</dbReference>
<reference evidence="3 4" key="1">
    <citation type="submission" date="2021-04" db="EMBL/GenBank/DDBJ databases">
        <title>Ruania sp. nov., isolated from sandy soil of mangrove forest.</title>
        <authorList>
            <person name="Ge X."/>
            <person name="Huang R."/>
            <person name="Liu W."/>
        </authorList>
    </citation>
    <scope>NUCLEOTIDE SEQUENCE [LARGE SCALE GENOMIC DNA]</scope>
    <source>
        <strain evidence="3 4">N2-46</strain>
    </source>
</reference>
<gene>
    <name evidence="3" type="ORF">KCQ71_15005</name>
</gene>
<evidence type="ECO:0000256" key="1">
    <source>
        <dbReference type="SAM" id="SignalP"/>
    </source>
</evidence>
<dbReference type="EMBL" id="JAGSHT010000013">
    <property type="protein sequence ID" value="MBZ2197469.1"/>
    <property type="molecule type" value="Genomic_DNA"/>
</dbReference>
<evidence type="ECO:0000259" key="2">
    <source>
        <dbReference type="Pfam" id="PF13845"/>
    </source>
</evidence>
<keyword evidence="4" id="KW-1185">Reference proteome</keyword>
<dbReference type="Proteomes" id="UP000826651">
    <property type="component" value="Unassembled WGS sequence"/>
</dbReference>
<proteinExistence type="predicted"/>
<evidence type="ECO:0000313" key="3">
    <source>
        <dbReference type="EMBL" id="MBZ2197469.1"/>
    </source>
</evidence>
<sequence>MSRRIVRTTLALVGAAGLAASLSACGSQVASVDVGACSNVSDLSGELTEIPTVDCGEEHDAQFVHVFDIDQDGDYPGDDAIATAAEEGCLAGFEDYVGISYDESALGLDFIPPNENTWDAANDRQVLCVAYLTDGTTTTESWEGAAI</sequence>
<dbReference type="PROSITE" id="PS51257">
    <property type="entry name" value="PROKAR_LIPOPROTEIN"/>
    <property type="match status" value="1"/>
</dbReference>
<accession>A0ABS7SCP4</accession>